<dbReference type="AlphaFoldDB" id="A0AAE3VE75"/>
<dbReference type="Pfam" id="PF01408">
    <property type="entry name" value="GFO_IDH_MocA"/>
    <property type="match status" value="1"/>
</dbReference>
<dbReference type="EMBL" id="JAUSVL010000001">
    <property type="protein sequence ID" value="MDQ0288860.1"/>
    <property type="molecule type" value="Genomic_DNA"/>
</dbReference>
<dbReference type="RefSeq" id="WP_307260195.1">
    <property type="nucleotide sequence ID" value="NZ_JAUSVL010000001.1"/>
</dbReference>
<organism evidence="3 4">
    <name type="scientific">Oligosphaera ethanolica</name>
    <dbReference type="NCBI Taxonomy" id="760260"/>
    <lineage>
        <taxon>Bacteria</taxon>
        <taxon>Pseudomonadati</taxon>
        <taxon>Lentisphaerota</taxon>
        <taxon>Oligosphaeria</taxon>
        <taxon>Oligosphaerales</taxon>
        <taxon>Oligosphaeraceae</taxon>
        <taxon>Oligosphaera</taxon>
    </lineage>
</organism>
<comment type="caution">
    <text evidence="3">The sequence shown here is derived from an EMBL/GenBank/DDBJ whole genome shotgun (WGS) entry which is preliminary data.</text>
</comment>
<dbReference type="SUPFAM" id="SSF55347">
    <property type="entry name" value="Glyceraldehyde-3-phosphate dehydrogenase-like, C-terminal domain"/>
    <property type="match status" value="1"/>
</dbReference>
<name>A0AAE3VE75_9BACT</name>
<evidence type="ECO:0000259" key="2">
    <source>
        <dbReference type="Pfam" id="PF22725"/>
    </source>
</evidence>
<evidence type="ECO:0000313" key="3">
    <source>
        <dbReference type="EMBL" id="MDQ0288860.1"/>
    </source>
</evidence>
<proteinExistence type="predicted"/>
<dbReference type="InterPro" id="IPR036291">
    <property type="entry name" value="NAD(P)-bd_dom_sf"/>
</dbReference>
<gene>
    <name evidence="3" type="ORF">J3R75_000967</name>
</gene>
<dbReference type="InterPro" id="IPR052515">
    <property type="entry name" value="Gfo/Idh/MocA_Oxidoreductase"/>
</dbReference>
<evidence type="ECO:0000259" key="1">
    <source>
        <dbReference type="Pfam" id="PF01408"/>
    </source>
</evidence>
<accession>A0AAE3VE75</accession>
<evidence type="ECO:0000313" key="4">
    <source>
        <dbReference type="Proteomes" id="UP001238163"/>
    </source>
</evidence>
<dbReference type="Gene3D" id="3.40.50.720">
    <property type="entry name" value="NAD(P)-binding Rossmann-like Domain"/>
    <property type="match status" value="1"/>
</dbReference>
<dbReference type="Pfam" id="PF22725">
    <property type="entry name" value="GFO_IDH_MocA_C3"/>
    <property type="match status" value="1"/>
</dbReference>
<dbReference type="Proteomes" id="UP001238163">
    <property type="component" value="Unassembled WGS sequence"/>
</dbReference>
<dbReference type="GO" id="GO:0000166">
    <property type="term" value="F:nucleotide binding"/>
    <property type="evidence" value="ECO:0007669"/>
    <property type="project" value="InterPro"/>
</dbReference>
<protein>
    <submittedName>
        <fullName evidence="3">Dehydrogenase</fullName>
    </submittedName>
</protein>
<reference evidence="3" key="1">
    <citation type="submission" date="2023-07" db="EMBL/GenBank/DDBJ databases">
        <title>Genomic Encyclopedia of Type Strains, Phase IV (KMG-IV): sequencing the most valuable type-strain genomes for metagenomic binning, comparative biology and taxonomic classification.</title>
        <authorList>
            <person name="Goeker M."/>
        </authorList>
    </citation>
    <scope>NUCLEOTIDE SEQUENCE</scope>
    <source>
        <strain evidence="3">DSM 24202</strain>
    </source>
</reference>
<dbReference type="InterPro" id="IPR000683">
    <property type="entry name" value="Gfo/Idh/MocA-like_OxRdtase_N"/>
</dbReference>
<sequence length="325" mass="35927">MDKVKVGFIGCGGIAQYHFGHFEKMRDKAQIVAACDLQEERAKATADRFQAKAYLDYKQMLSKEKLDALFVCVQPGAHDGMEMLAIEKSIPMFVQKPMTLDMAYAKKVLAGLKKKKLPSAVGLQCRYCDSLLVAKRWADTHDIGVISGHRLGGMPKVWWWRVMEQSGGQAVEQTIHDFDLLRYIFGEVTSVRSVRRRGLMTDVENYNVDDASSTVLTFKSGAIGTFSTGCFGPGAHDMNAYAADSRLLYTIFGNYKITEPNRTIEGKASNDYGQECTETFIDVVRGALPADEVLSPYADAMKTLALVFAINKSMDNDGAPVTPSI</sequence>
<dbReference type="InterPro" id="IPR055170">
    <property type="entry name" value="GFO_IDH_MocA-like_dom"/>
</dbReference>
<dbReference type="PANTHER" id="PTHR43249:SF1">
    <property type="entry name" value="D-GLUCOSIDE 3-DEHYDROGENASE"/>
    <property type="match status" value="1"/>
</dbReference>
<keyword evidence="4" id="KW-1185">Reference proteome</keyword>
<dbReference type="PANTHER" id="PTHR43249">
    <property type="entry name" value="UDP-N-ACETYL-2-AMINO-2-DEOXY-D-GLUCURONATE OXIDASE"/>
    <property type="match status" value="1"/>
</dbReference>
<dbReference type="SUPFAM" id="SSF51735">
    <property type="entry name" value="NAD(P)-binding Rossmann-fold domains"/>
    <property type="match status" value="1"/>
</dbReference>
<dbReference type="Gene3D" id="3.30.360.10">
    <property type="entry name" value="Dihydrodipicolinate Reductase, domain 2"/>
    <property type="match status" value="1"/>
</dbReference>
<feature type="domain" description="Gfo/Idh/MocA-like oxidoreductase N-terminal" evidence="1">
    <location>
        <begin position="4"/>
        <end position="121"/>
    </location>
</feature>
<feature type="domain" description="GFO/IDH/MocA-like oxidoreductase" evidence="2">
    <location>
        <begin position="150"/>
        <end position="236"/>
    </location>
</feature>